<dbReference type="PANTHER" id="PTHR42877:SF4">
    <property type="entry name" value="FAD_NAD(P)-BINDING DOMAIN-CONTAINING PROTEIN-RELATED"/>
    <property type="match status" value="1"/>
</dbReference>
<dbReference type="EMBL" id="FOFS01000005">
    <property type="protein sequence ID" value="SEQ30542.1"/>
    <property type="molecule type" value="Genomic_DNA"/>
</dbReference>
<dbReference type="GO" id="GO:0050660">
    <property type="term" value="F:flavin adenine dinucleotide binding"/>
    <property type="evidence" value="ECO:0007669"/>
    <property type="project" value="InterPro"/>
</dbReference>
<name>A0A1H9EY05_9GAMM</name>
<dbReference type="GO" id="GO:0004499">
    <property type="term" value="F:N,N-dimethylaniline monooxygenase activity"/>
    <property type="evidence" value="ECO:0007669"/>
    <property type="project" value="InterPro"/>
</dbReference>
<keyword evidence="2" id="KW-0274">FAD</keyword>
<dbReference type="InterPro" id="IPR036188">
    <property type="entry name" value="FAD/NAD-bd_sf"/>
</dbReference>
<dbReference type="GO" id="GO:0050661">
    <property type="term" value="F:NADP binding"/>
    <property type="evidence" value="ECO:0007669"/>
    <property type="project" value="InterPro"/>
</dbReference>
<protein>
    <submittedName>
        <fullName evidence="4">Predicted flavoprotein CzcO associated with the cation diffusion facilitator CzcD</fullName>
    </submittedName>
</protein>
<dbReference type="STRING" id="489703.SAMN04488038_105196"/>
<keyword evidence="1" id="KW-0285">Flavoprotein</keyword>
<dbReference type="Gene3D" id="3.50.50.60">
    <property type="entry name" value="FAD/NAD(P)-binding domain"/>
    <property type="match status" value="2"/>
</dbReference>
<organism evidence="4 5">
    <name type="scientific">Solimonas aquatica</name>
    <dbReference type="NCBI Taxonomy" id="489703"/>
    <lineage>
        <taxon>Bacteria</taxon>
        <taxon>Pseudomonadati</taxon>
        <taxon>Pseudomonadota</taxon>
        <taxon>Gammaproteobacteria</taxon>
        <taxon>Nevskiales</taxon>
        <taxon>Nevskiaceae</taxon>
        <taxon>Solimonas</taxon>
    </lineage>
</organism>
<keyword evidence="5" id="KW-1185">Reference proteome</keyword>
<dbReference type="PANTHER" id="PTHR42877">
    <property type="entry name" value="L-ORNITHINE N(5)-MONOOXYGENASE-RELATED"/>
    <property type="match status" value="1"/>
</dbReference>
<dbReference type="OrthoDB" id="312624at2"/>
<dbReference type="InterPro" id="IPR020946">
    <property type="entry name" value="Flavin_mOase-like"/>
</dbReference>
<dbReference type="RefSeq" id="WP_093284299.1">
    <property type="nucleotide sequence ID" value="NZ_FOFS01000005.1"/>
</dbReference>
<dbReference type="AlphaFoldDB" id="A0A1H9EY05"/>
<keyword evidence="3" id="KW-0560">Oxidoreductase</keyword>
<dbReference type="Proteomes" id="UP000199233">
    <property type="component" value="Unassembled WGS sequence"/>
</dbReference>
<reference evidence="4 5" key="1">
    <citation type="submission" date="2016-10" db="EMBL/GenBank/DDBJ databases">
        <authorList>
            <person name="de Groot N.N."/>
        </authorList>
    </citation>
    <scope>NUCLEOTIDE SEQUENCE [LARGE SCALE GENOMIC DNA]</scope>
    <source>
        <strain evidence="4 5">DSM 25927</strain>
    </source>
</reference>
<dbReference type="SUPFAM" id="SSF51905">
    <property type="entry name" value="FAD/NAD(P)-binding domain"/>
    <property type="match status" value="2"/>
</dbReference>
<evidence type="ECO:0000313" key="5">
    <source>
        <dbReference type="Proteomes" id="UP000199233"/>
    </source>
</evidence>
<evidence type="ECO:0000256" key="1">
    <source>
        <dbReference type="ARBA" id="ARBA00022630"/>
    </source>
</evidence>
<sequence length="510" mass="57854">MTARVPPPSTTIETEVAIVGAGFGGLCMAIKLLEAGRKNFVILEKAMEVGGTWRDNQYPGAACDVQSHMYSYSFAPKADWSQRYPGWREIQDYILDVTKRYGLRPFIRFGQEVTGAEFLQDEGRWKITTRNGDVILARHWVLASGPLHVPAVPDIPGLKDFKGKIFHSAQWDHSYDLNGKNVASIGTGGSAVQYLPEIAPKVNKLHVFQRTAAWVIPRDMRKYSDFSKKLFAAVPLMRKLHRARLYWTNESRVWPIFNPPLARALQKLATLFIRAQVKDPELARKLTPDYTIGCKRVLISNVYFPTFNRDNVELVTDGIREVREHSIVGKDGVERPVDCIVLGTGFVVDPRVYMKDFKLTGRDGHNLAQDWARAPEAYLGMTVSGYPNLFQLVGPGTALGHNSIIFMIEAQVHYIIQAMKEMEARGAAYVDVKPEVQRAFNADVQKNLKNSVWSTGCQSWYQTADGVNFTIWPWSTWRFWLRTRKVKAEEYEWVSLPTQKTRKAPQKVAA</sequence>
<dbReference type="Pfam" id="PF00743">
    <property type="entry name" value="FMO-like"/>
    <property type="match status" value="1"/>
</dbReference>
<evidence type="ECO:0000256" key="3">
    <source>
        <dbReference type="ARBA" id="ARBA00023002"/>
    </source>
</evidence>
<accession>A0A1H9EY05</accession>
<evidence type="ECO:0000256" key="2">
    <source>
        <dbReference type="ARBA" id="ARBA00022827"/>
    </source>
</evidence>
<evidence type="ECO:0000313" key="4">
    <source>
        <dbReference type="EMBL" id="SEQ30542.1"/>
    </source>
</evidence>
<proteinExistence type="predicted"/>
<gene>
    <name evidence="4" type="ORF">SAMN04488038_105196</name>
</gene>
<dbReference type="InterPro" id="IPR051209">
    <property type="entry name" value="FAD-bind_Monooxygenase_sf"/>
</dbReference>